<evidence type="ECO:0000256" key="8">
    <source>
        <dbReference type="ARBA" id="ARBA00022898"/>
    </source>
</evidence>
<feature type="domain" description="Aminotransferase class I/classII large" evidence="12">
    <location>
        <begin position="24"/>
        <end position="354"/>
    </location>
</feature>
<evidence type="ECO:0000256" key="3">
    <source>
        <dbReference type="ARBA" id="ARBA00007970"/>
    </source>
</evidence>
<evidence type="ECO:0000256" key="2">
    <source>
        <dbReference type="ARBA" id="ARBA00005011"/>
    </source>
</evidence>
<dbReference type="GO" id="GO:0004400">
    <property type="term" value="F:histidinol-phosphate transaminase activity"/>
    <property type="evidence" value="ECO:0007669"/>
    <property type="project" value="UniProtKB-EC"/>
</dbReference>
<evidence type="ECO:0000313" key="13">
    <source>
        <dbReference type="EMBL" id="KAB7848574.1"/>
    </source>
</evidence>
<keyword evidence="8 11" id="KW-0663">Pyridoxal phosphate</keyword>
<dbReference type="InterPro" id="IPR050106">
    <property type="entry name" value="HistidinolP_aminotransfase"/>
</dbReference>
<dbReference type="InterPro" id="IPR015422">
    <property type="entry name" value="PyrdxlP-dep_Trfase_small"/>
</dbReference>
<evidence type="ECO:0000256" key="11">
    <source>
        <dbReference type="RuleBase" id="RU003693"/>
    </source>
</evidence>
<keyword evidence="9" id="KW-0368">Histidine biosynthesis</keyword>
<organism evidence="13 14">
    <name type="scientific">Streptomyces mobaraensis</name>
    <name type="common">Streptoverticillium mobaraense</name>
    <dbReference type="NCBI Taxonomy" id="35621"/>
    <lineage>
        <taxon>Bacteria</taxon>
        <taxon>Bacillati</taxon>
        <taxon>Actinomycetota</taxon>
        <taxon>Actinomycetes</taxon>
        <taxon>Kitasatosporales</taxon>
        <taxon>Streptomycetaceae</taxon>
        <taxon>Streptomyces</taxon>
    </lineage>
</organism>
<keyword evidence="14" id="KW-1185">Reference proteome</keyword>
<keyword evidence="6" id="KW-0028">Amino-acid biosynthesis</keyword>
<evidence type="ECO:0000256" key="5">
    <source>
        <dbReference type="ARBA" id="ARBA00022576"/>
    </source>
</evidence>
<dbReference type="Proteomes" id="UP000327000">
    <property type="component" value="Unassembled WGS sequence"/>
</dbReference>
<dbReference type="InterPro" id="IPR015424">
    <property type="entry name" value="PyrdxlP-dep_Trfase"/>
</dbReference>
<reference evidence="13 14" key="1">
    <citation type="journal article" date="2019" name="Microb. Cell Fact.">
        <title>Exploring novel herbicidin analogues by transcriptional regulator overexpression and MS/MS molecular networking.</title>
        <authorList>
            <person name="Shi Y."/>
            <person name="Gu R."/>
            <person name="Li Y."/>
            <person name="Wang X."/>
            <person name="Ren W."/>
            <person name="Li X."/>
            <person name="Wang L."/>
            <person name="Xie Y."/>
            <person name="Hong B."/>
        </authorList>
    </citation>
    <scope>NUCLEOTIDE SEQUENCE [LARGE SCALE GENOMIC DNA]</scope>
    <source>
        <strain evidence="13 14">US-43</strain>
    </source>
</reference>
<keyword evidence="7 13" id="KW-0808">Transferase</keyword>
<comment type="pathway">
    <text evidence="2">Amino-acid biosynthesis; L-histidine biosynthesis; L-histidine from 5-phospho-alpha-D-ribose 1-diphosphate: step 7/9.</text>
</comment>
<evidence type="ECO:0000313" key="14">
    <source>
        <dbReference type="Proteomes" id="UP000327000"/>
    </source>
</evidence>
<comment type="catalytic activity">
    <reaction evidence="10">
        <text>L-histidinol phosphate + 2-oxoglutarate = 3-(imidazol-4-yl)-2-oxopropyl phosphate + L-glutamate</text>
        <dbReference type="Rhea" id="RHEA:23744"/>
        <dbReference type="ChEBI" id="CHEBI:16810"/>
        <dbReference type="ChEBI" id="CHEBI:29985"/>
        <dbReference type="ChEBI" id="CHEBI:57766"/>
        <dbReference type="ChEBI" id="CHEBI:57980"/>
        <dbReference type="EC" id="2.6.1.9"/>
    </reaction>
</comment>
<sequence>MSHHQAPPPAFFADTEIPDGGDHLRLHLNENPYGPPPGTVEAVRDEADRHLNRYPDADCRLLREALAAHFRVPADMVAVGNGTDELVLVASLTFLREPGTTVLTTATTFPGYVVSAAAVGRVPVTVPLDGADLPVGALAERIAAGADLAFVCNPLNPTGALLDRAAVFRLLDAADQGGGVVVFDEAYIDFAGPEHEFALEAVRAGRRALVTRTFSKAWGLASVRMGVAVGPADLIARLSATAGALPFNVNRQAQRAVLRALEHPDHLDRVRAANARARELLRKSLDALGLVHAPSASNFVMVDVPPPGDSARFAARLAAEHRIFVRALDVLGMPGRLRISVGTEAEVERLAGALAAVLGDGGREVRP</sequence>
<evidence type="ECO:0000259" key="12">
    <source>
        <dbReference type="Pfam" id="PF00155"/>
    </source>
</evidence>
<dbReference type="GO" id="GO:0030170">
    <property type="term" value="F:pyridoxal phosphate binding"/>
    <property type="evidence" value="ECO:0007669"/>
    <property type="project" value="InterPro"/>
</dbReference>
<dbReference type="RefSeq" id="WP_152263132.1">
    <property type="nucleotide sequence ID" value="NZ_VOKX01000014.1"/>
</dbReference>
<evidence type="ECO:0000256" key="10">
    <source>
        <dbReference type="ARBA" id="ARBA00047481"/>
    </source>
</evidence>
<dbReference type="InterPro" id="IPR015421">
    <property type="entry name" value="PyrdxlP-dep_Trfase_major"/>
</dbReference>
<comment type="cofactor">
    <cofactor evidence="1 11">
        <name>pyridoxal 5'-phosphate</name>
        <dbReference type="ChEBI" id="CHEBI:597326"/>
    </cofactor>
</comment>
<evidence type="ECO:0000256" key="9">
    <source>
        <dbReference type="ARBA" id="ARBA00023102"/>
    </source>
</evidence>
<evidence type="ECO:0000256" key="7">
    <source>
        <dbReference type="ARBA" id="ARBA00022679"/>
    </source>
</evidence>
<dbReference type="OrthoDB" id="4042503at2"/>
<dbReference type="Gene3D" id="3.40.640.10">
    <property type="entry name" value="Type I PLP-dependent aspartate aminotransferase-like (Major domain)"/>
    <property type="match status" value="1"/>
</dbReference>
<keyword evidence="5 13" id="KW-0032">Aminotransferase</keyword>
<dbReference type="PANTHER" id="PTHR43643:SF6">
    <property type="entry name" value="HISTIDINOL-PHOSPHATE AMINOTRANSFERASE"/>
    <property type="match status" value="1"/>
</dbReference>
<protein>
    <recommendedName>
        <fullName evidence="4">histidinol-phosphate transaminase</fullName>
        <ecNumber evidence="4">2.6.1.9</ecNumber>
    </recommendedName>
</protein>
<dbReference type="CDD" id="cd00609">
    <property type="entry name" value="AAT_like"/>
    <property type="match status" value="1"/>
</dbReference>
<dbReference type="GO" id="GO:0000105">
    <property type="term" value="P:L-histidine biosynthetic process"/>
    <property type="evidence" value="ECO:0007669"/>
    <property type="project" value="UniProtKB-KW"/>
</dbReference>
<comment type="caution">
    <text evidence="13">The sequence shown here is derived from an EMBL/GenBank/DDBJ whole genome shotgun (WGS) entry which is preliminary data.</text>
</comment>
<accession>A0A5N5WBH2</accession>
<evidence type="ECO:0000256" key="6">
    <source>
        <dbReference type="ARBA" id="ARBA00022605"/>
    </source>
</evidence>
<gene>
    <name evidence="13" type="ORF">FRZ00_09880</name>
</gene>
<dbReference type="Gene3D" id="3.90.1150.10">
    <property type="entry name" value="Aspartate Aminotransferase, domain 1"/>
    <property type="match status" value="1"/>
</dbReference>
<proteinExistence type="inferred from homology"/>
<dbReference type="PANTHER" id="PTHR43643">
    <property type="entry name" value="HISTIDINOL-PHOSPHATE AMINOTRANSFERASE 2"/>
    <property type="match status" value="1"/>
</dbReference>
<comment type="similarity">
    <text evidence="3">Belongs to the class-II pyridoxal-phosphate-dependent aminotransferase family. Histidinol-phosphate aminotransferase subfamily.</text>
</comment>
<dbReference type="EC" id="2.6.1.9" evidence="4"/>
<dbReference type="AlphaFoldDB" id="A0A5N5WBH2"/>
<dbReference type="SUPFAM" id="SSF53383">
    <property type="entry name" value="PLP-dependent transferases"/>
    <property type="match status" value="1"/>
</dbReference>
<dbReference type="PROSITE" id="PS00599">
    <property type="entry name" value="AA_TRANSFER_CLASS_2"/>
    <property type="match status" value="1"/>
</dbReference>
<evidence type="ECO:0000256" key="1">
    <source>
        <dbReference type="ARBA" id="ARBA00001933"/>
    </source>
</evidence>
<evidence type="ECO:0000256" key="4">
    <source>
        <dbReference type="ARBA" id="ARBA00012748"/>
    </source>
</evidence>
<dbReference type="Pfam" id="PF00155">
    <property type="entry name" value="Aminotran_1_2"/>
    <property type="match status" value="1"/>
</dbReference>
<dbReference type="InterPro" id="IPR001917">
    <property type="entry name" value="Aminotrans_II_pyridoxalP_BS"/>
</dbReference>
<dbReference type="InterPro" id="IPR004839">
    <property type="entry name" value="Aminotransferase_I/II_large"/>
</dbReference>
<dbReference type="EMBL" id="VOKX01000014">
    <property type="protein sequence ID" value="KAB7848574.1"/>
    <property type="molecule type" value="Genomic_DNA"/>
</dbReference>
<name>A0A5N5WBH2_STRMB</name>